<dbReference type="Proteomes" id="UP000246635">
    <property type="component" value="Unassembled WGS sequence"/>
</dbReference>
<name>A0A2V2YYK0_9BACL</name>
<proteinExistence type="predicted"/>
<sequence length="89" mass="9775">MQLTKCPKERKRYMRSSQSLYSEQTDEVSAVVDYYGVSDLLTLGKYNDILDHDAADSPEGLLIGGSVPEHIDIAKKAAGHCPLGITIYS</sequence>
<keyword evidence="3" id="KW-1185">Reference proteome</keyword>
<evidence type="ECO:0000313" key="3">
    <source>
        <dbReference type="Proteomes" id="UP000246635"/>
    </source>
</evidence>
<organism evidence="2 3">
    <name type="scientific">Paenibacillus cellulosilyticus</name>
    <dbReference type="NCBI Taxonomy" id="375489"/>
    <lineage>
        <taxon>Bacteria</taxon>
        <taxon>Bacillati</taxon>
        <taxon>Bacillota</taxon>
        <taxon>Bacilli</taxon>
        <taxon>Bacillales</taxon>
        <taxon>Paenibacillaceae</taxon>
        <taxon>Paenibacillus</taxon>
    </lineage>
</organism>
<dbReference type="AlphaFoldDB" id="A0A2V2YYK0"/>
<comment type="caution">
    <text evidence="2">The sequence shown here is derived from an EMBL/GenBank/DDBJ whole genome shotgun (WGS) entry which is preliminary data.</text>
</comment>
<reference evidence="2 3" key="1">
    <citation type="submission" date="2018-05" db="EMBL/GenBank/DDBJ databases">
        <title>Genomic Encyclopedia of Type Strains, Phase III (KMG-III): the genomes of soil and plant-associated and newly described type strains.</title>
        <authorList>
            <person name="Whitman W."/>
        </authorList>
    </citation>
    <scope>NUCLEOTIDE SEQUENCE [LARGE SCALE GENOMIC DNA]</scope>
    <source>
        <strain evidence="2 3">CECT 5696</strain>
    </source>
</reference>
<dbReference type="EMBL" id="QGTQ01000002">
    <property type="protein sequence ID" value="PWW07219.1"/>
    <property type="molecule type" value="Genomic_DNA"/>
</dbReference>
<dbReference type="InterPro" id="IPR049492">
    <property type="entry name" value="BD-FAE-like_dom"/>
</dbReference>
<dbReference type="Pfam" id="PF20434">
    <property type="entry name" value="BD-FAE"/>
    <property type="match status" value="1"/>
</dbReference>
<gene>
    <name evidence="2" type="ORF">DFQ01_102111</name>
</gene>
<protein>
    <recommendedName>
        <fullName evidence="1">BD-FAE-like domain-containing protein</fullName>
    </recommendedName>
</protein>
<dbReference type="RefSeq" id="WP_217490347.1">
    <property type="nucleotide sequence ID" value="NZ_CP054612.1"/>
</dbReference>
<evidence type="ECO:0000259" key="1">
    <source>
        <dbReference type="Pfam" id="PF20434"/>
    </source>
</evidence>
<evidence type="ECO:0000313" key="2">
    <source>
        <dbReference type="EMBL" id="PWW07219.1"/>
    </source>
</evidence>
<feature type="domain" description="BD-FAE-like" evidence="1">
    <location>
        <begin position="21"/>
        <end position="77"/>
    </location>
</feature>
<accession>A0A2V2YYK0</accession>